<feature type="domain" description="Solute-binding protein family 5" evidence="6">
    <location>
        <begin position="67"/>
        <end position="401"/>
    </location>
</feature>
<keyword evidence="3" id="KW-0813">Transport</keyword>
<keyword evidence="8" id="KW-1185">Reference proteome</keyword>
<dbReference type="EMBL" id="FWXB01000006">
    <property type="protein sequence ID" value="SMC12234.1"/>
    <property type="molecule type" value="Genomic_DNA"/>
</dbReference>
<dbReference type="OrthoDB" id="9803988at2"/>
<dbReference type="Gene3D" id="3.90.76.10">
    <property type="entry name" value="Dipeptide-binding Protein, Domain 1"/>
    <property type="match status" value="1"/>
</dbReference>
<dbReference type="Gene3D" id="3.10.105.10">
    <property type="entry name" value="Dipeptide-binding Protein, Domain 3"/>
    <property type="match status" value="1"/>
</dbReference>
<dbReference type="GO" id="GO:0015833">
    <property type="term" value="P:peptide transport"/>
    <property type="evidence" value="ECO:0007669"/>
    <property type="project" value="TreeGrafter"/>
</dbReference>
<accession>A0A1X7BRP9</accession>
<evidence type="ECO:0000256" key="2">
    <source>
        <dbReference type="ARBA" id="ARBA00005695"/>
    </source>
</evidence>
<dbReference type="AlphaFoldDB" id="A0A1X7BRP9"/>
<dbReference type="GO" id="GO:1904680">
    <property type="term" value="F:peptide transmembrane transporter activity"/>
    <property type="evidence" value="ECO:0007669"/>
    <property type="project" value="TreeGrafter"/>
</dbReference>
<evidence type="ECO:0000256" key="4">
    <source>
        <dbReference type="ARBA" id="ARBA00022729"/>
    </source>
</evidence>
<reference evidence="7 8" key="1">
    <citation type="submission" date="2017-03" db="EMBL/GenBank/DDBJ databases">
        <authorList>
            <person name="Afonso C.L."/>
            <person name="Miller P.J."/>
            <person name="Scott M.A."/>
            <person name="Spackman E."/>
            <person name="Goraichik I."/>
            <person name="Dimitrov K.M."/>
            <person name="Suarez D.L."/>
            <person name="Swayne D.E."/>
        </authorList>
    </citation>
    <scope>NUCLEOTIDE SEQUENCE [LARGE SCALE GENOMIC DNA]</scope>
    <source>
        <strain evidence="7 8">CECT 7745</strain>
    </source>
</reference>
<evidence type="ECO:0000313" key="8">
    <source>
        <dbReference type="Proteomes" id="UP000193224"/>
    </source>
</evidence>
<dbReference type="RefSeq" id="WP_085800182.1">
    <property type="nucleotide sequence ID" value="NZ_FWXB01000006.1"/>
</dbReference>
<feature type="signal peptide" evidence="5">
    <location>
        <begin position="1"/>
        <end position="20"/>
    </location>
</feature>
<evidence type="ECO:0000256" key="1">
    <source>
        <dbReference type="ARBA" id="ARBA00004418"/>
    </source>
</evidence>
<organism evidence="7 8">
    <name type="scientific">Roseovarius aestuarii</name>
    <dbReference type="NCBI Taxonomy" id="475083"/>
    <lineage>
        <taxon>Bacteria</taxon>
        <taxon>Pseudomonadati</taxon>
        <taxon>Pseudomonadota</taxon>
        <taxon>Alphaproteobacteria</taxon>
        <taxon>Rhodobacterales</taxon>
        <taxon>Roseobacteraceae</taxon>
        <taxon>Roseovarius</taxon>
    </lineage>
</organism>
<dbReference type="GO" id="GO:0043190">
    <property type="term" value="C:ATP-binding cassette (ABC) transporter complex"/>
    <property type="evidence" value="ECO:0007669"/>
    <property type="project" value="InterPro"/>
</dbReference>
<dbReference type="PANTHER" id="PTHR30290:SF10">
    <property type="entry name" value="PERIPLASMIC OLIGOPEPTIDE-BINDING PROTEIN-RELATED"/>
    <property type="match status" value="1"/>
</dbReference>
<dbReference type="SUPFAM" id="SSF53850">
    <property type="entry name" value="Periplasmic binding protein-like II"/>
    <property type="match status" value="1"/>
</dbReference>
<comment type="subcellular location">
    <subcellularLocation>
        <location evidence="1">Periplasm</location>
    </subcellularLocation>
</comment>
<dbReference type="CDD" id="cd08503">
    <property type="entry name" value="PBP2_NikA_DppA_OppA_like_17"/>
    <property type="match status" value="1"/>
</dbReference>
<dbReference type="InterPro" id="IPR039424">
    <property type="entry name" value="SBP_5"/>
</dbReference>
<name>A0A1X7BRP9_9RHOB</name>
<dbReference type="Gene3D" id="3.40.190.10">
    <property type="entry name" value="Periplasmic binding protein-like II"/>
    <property type="match status" value="1"/>
</dbReference>
<dbReference type="Proteomes" id="UP000193224">
    <property type="component" value="Unassembled WGS sequence"/>
</dbReference>
<sequence>MRKVLIGIASVLLMTGAALGEPSGTFRHAHELGFGAHSSLDPISKGRVLQITEKIMNRLARPGLDGKPRPDLATGWSVTPDGMTWTFTLRDDVRFHDGSAFDADDVVYTINRILDPEMDSPVRSVISMVKEIEAVDPLTVRLNLKHGYADLPLQLMDARMRIIPDGSGDTIGQTGIGTGPFKVTKFDADGVSYLVANTDYWEGPPKLAMIEVIGIPDAQARLTAFLSGQLDMERGIDPSLRRVLQNSDRYNVQDIPTGNWIGMVFRTDVPPYDDVRVRRAIRLAVDREDLLKLALGGGGIISCDTPVGPNDQYRADLDCPQDIDKARALLAEAGYPDGLDIEIHISTLEPSWPSMAVALQEQLAAAGIRVKVVKAATDGYWSQVWMQKDAVGTRWGERPADQALNEIFRSTAQWNESFFKDLTFDAMLDIASQELNFNERRDLYVGAQKYLFEHSGTLIPYHITQLVGLSTRVHDLDEVKNDAVRWHLVRVTE</sequence>
<gene>
    <name evidence="7" type="primary">hbpA_1</name>
    <name evidence="7" type="ORF">ROA7745_02057</name>
</gene>
<dbReference type="Pfam" id="PF00496">
    <property type="entry name" value="SBP_bac_5"/>
    <property type="match status" value="1"/>
</dbReference>
<dbReference type="InterPro" id="IPR000914">
    <property type="entry name" value="SBP_5_dom"/>
</dbReference>
<evidence type="ECO:0000259" key="6">
    <source>
        <dbReference type="Pfam" id="PF00496"/>
    </source>
</evidence>
<dbReference type="GO" id="GO:0030288">
    <property type="term" value="C:outer membrane-bounded periplasmic space"/>
    <property type="evidence" value="ECO:0007669"/>
    <property type="project" value="UniProtKB-ARBA"/>
</dbReference>
<dbReference type="PANTHER" id="PTHR30290">
    <property type="entry name" value="PERIPLASMIC BINDING COMPONENT OF ABC TRANSPORTER"/>
    <property type="match status" value="1"/>
</dbReference>
<dbReference type="PIRSF" id="PIRSF002741">
    <property type="entry name" value="MppA"/>
    <property type="match status" value="1"/>
</dbReference>
<evidence type="ECO:0000256" key="5">
    <source>
        <dbReference type="SAM" id="SignalP"/>
    </source>
</evidence>
<dbReference type="InterPro" id="IPR030678">
    <property type="entry name" value="Peptide/Ni-bd"/>
</dbReference>
<feature type="chain" id="PRO_5012891663" evidence="5">
    <location>
        <begin position="21"/>
        <end position="493"/>
    </location>
</feature>
<protein>
    <submittedName>
        <fullName evidence="7">Heme-binding protein A</fullName>
    </submittedName>
</protein>
<evidence type="ECO:0000313" key="7">
    <source>
        <dbReference type="EMBL" id="SMC12234.1"/>
    </source>
</evidence>
<proteinExistence type="inferred from homology"/>
<comment type="similarity">
    <text evidence="2">Belongs to the bacterial solute-binding protein 5 family.</text>
</comment>
<keyword evidence="4 5" id="KW-0732">Signal</keyword>
<evidence type="ECO:0000256" key="3">
    <source>
        <dbReference type="ARBA" id="ARBA00022448"/>
    </source>
</evidence>